<feature type="transmembrane region" description="Helical" evidence="1">
    <location>
        <begin position="252"/>
        <end position="272"/>
    </location>
</feature>
<accession>A0AAD9GL18</accession>
<gene>
    <name evidence="2" type="ORF">X943_000409</name>
</gene>
<keyword evidence="3" id="KW-1185">Reference proteome</keyword>
<evidence type="ECO:0000256" key="1">
    <source>
        <dbReference type="SAM" id="Phobius"/>
    </source>
</evidence>
<feature type="transmembrane region" description="Helical" evidence="1">
    <location>
        <begin position="211"/>
        <end position="231"/>
    </location>
</feature>
<comment type="caution">
    <text evidence="2">The sequence shown here is derived from an EMBL/GenBank/DDBJ whole genome shotgun (WGS) entry which is preliminary data.</text>
</comment>
<feature type="transmembrane region" description="Helical" evidence="1">
    <location>
        <begin position="292"/>
        <end position="316"/>
    </location>
</feature>
<dbReference type="EMBL" id="JAHBMH010000003">
    <property type="protein sequence ID" value="KAK1940233.1"/>
    <property type="molecule type" value="Genomic_DNA"/>
</dbReference>
<keyword evidence="1" id="KW-0812">Transmembrane</keyword>
<keyword evidence="1" id="KW-0472">Membrane</keyword>
<dbReference type="AlphaFoldDB" id="A0AAD9GL18"/>
<organism evidence="2 3">
    <name type="scientific">Babesia divergens</name>
    <dbReference type="NCBI Taxonomy" id="32595"/>
    <lineage>
        <taxon>Eukaryota</taxon>
        <taxon>Sar</taxon>
        <taxon>Alveolata</taxon>
        <taxon>Apicomplexa</taxon>
        <taxon>Aconoidasida</taxon>
        <taxon>Piroplasmida</taxon>
        <taxon>Babesiidae</taxon>
        <taxon>Babesia</taxon>
    </lineage>
</organism>
<proteinExistence type="predicted"/>
<sequence length="332" mass="37370">MQFDDAGFDCHPRFESLHTHGMMSTEPYLCKPPITMRHLKAMDDDAAPSNIVWKMNKYFEEFKRLIYANSIYSCLVFFIVAIVFGVGSFTLDCWRHNVIGYSCDKASGSSMTVLGACRLYRVDSIITRNSTALDLSKDLHYSDVASDAYCGAPFEDLRKASSPLEMQLFRTITRIGLLNHEAEETFVKLHGQTIYDVLCSHIAQLAVAGKIVLIMGLFSYVLFTLMSYLVIKRSWFPPSSTFSDISRMVGNIFNVMWIFSIVLGLVGFIAYVGSSEGPACVDETGTPVKCPLYTSAYFFVIYLCSNALCFVSYVLYGRSLALDRAERNQLKF</sequence>
<protein>
    <submittedName>
        <fullName evidence="2">Uncharacterized protein</fullName>
    </submittedName>
</protein>
<evidence type="ECO:0000313" key="2">
    <source>
        <dbReference type="EMBL" id="KAK1940233.1"/>
    </source>
</evidence>
<reference evidence="2" key="1">
    <citation type="journal article" date="2014" name="Nucleic Acids Res.">
        <title>The evolutionary dynamics of variant antigen genes in Babesia reveal a history of genomic innovation underlying host-parasite interaction.</title>
        <authorList>
            <person name="Jackson A.P."/>
            <person name="Otto T.D."/>
            <person name="Darby A."/>
            <person name="Ramaprasad A."/>
            <person name="Xia D."/>
            <person name="Echaide I.E."/>
            <person name="Farber M."/>
            <person name="Gahlot S."/>
            <person name="Gamble J."/>
            <person name="Gupta D."/>
            <person name="Gupta Y."/>
            <person name="Jackson L."/>
            <person name="Malandrin L."/>
            <person name="Malas T.B."/>
            <person name="Moussa E."/>
            <person name="Nair M."/>
            <person name="Reid A.J."/>
            <person name="Sanders M."/>
            <person name="Sharma J."/>
            <person name="Tracey A."/>
            <person name="Quail M.A."/>
            <person name="Weir W."/>
            <person name="Wastling J.M."/>
            <person name="Hall N."/>
            <person name="Willadsen P."/>
            <person name="Lingelbach K."/>
            <person name="Shiels B."/>
            <person name="Tait A."/>
            <person name="Berriman M."/>
            <person name="Allred D.R."/>
            <person name="Pain A."/>
        </authorList>
    </citation>
    <scope>NUCLEOTIDE SEQUENCE</scope>
    <source>
        <strain evidence="2">1802A</strain>
    </source>
</reference>
<dbReference type="Proteomes" id="UP001195914">
    <property type="component" value="Unassembled WGS sequence"/>
</dbReference>
<keyword evidence="1" id="KW-1133">Transmembrane helix</keyword>
<reference evidence="2" key="2">
    <citation type="submission" date="2021-05" db="EMBL/GenBank/DDBJ databases">
        <authorList>
            <person name="Pain A."/>
        </authorList>
    </citation>
    <scope>NUCLEOTIDE SEQUENCE</scope>
    <source>
        <strain evidence="2">1802A</strain>
    </source>
</reference>
<name>A0AAD9GL18_BABDI</name>
<evidence type="ECO:0000313" key="3">
    <source>
        <dbReference type="Proteomes" id="UP001195914"/>
    </source>
</evidence>
<feature type="transmembrane region" description="Helical" evidence="1">
    <location>
        <begin position="65"/>
        <end position="86"/>
    </location>
</feature>